<comment type="caution">
    <text evidence="2">The sequence shown here is derived from an EMBL/GenBank/DDBJ whole genome shotgun (WGS) entry which is preliminary data.</text>
</comment>
<evidence type="ECO:0000313" key="3">
    <source>
        <dbReference type="Proteomes" id="UP000294593"/>
    </source>
</evidence>
<dbReference type="Proteomes" id="UP000294593">
    <property type="component" value="Unassembled WGS sequence"/>
</dbReference>
<name>A0A4R6RHR8_9BURK</name>
<feature type="signal peptide" evidence="1">
    <location>
        <begin position="1"/>
        <end position="24"/>
    </location>
</feature>
<dbReference type="EMBL" id="SNXW01000002">
    <property type="protein sequence ID" value="TDP85999.1"/>
    <property type="molecule type" value="Genomic_DNA"/>
</dbReference>
<feature type="chain" id="PRO_5020969292" evidence="1">
    <location>
        <begin position="25"/>
        <end position="228"/>
    </location>
</feature>
<gene>
    <name evidence="2" type="ORF">EV672_102349</name>
</gene>
<keyword evidence="3" id="KW-1185">Reference proteome</keyword>
<proteinExistence type="predicted"/>
<reference evidence="2 3" key="1">
    <citation type="submission" date="2019-03" db="EMBL/GenBank/DDBJ databases">
        <title>Genomic Encyclopedia of Type Strains, Phase IV (KMG-IV): sequencing the most valuable type-strain genomes for metagenomic binning, comparative biology and taxonomic classification.</title>
        <authorList>
            <person name="Goeker M."/>
        </authorList>
    </citation>
    <scope>NUCLEOTIDE SEQUENCE [LARGE SCALE GENOMIC DNA]</scope>
    <source>
        <strain evidence="2 3">DSM 11901</strain>
    </source>
</reference>
<dbReference type="RefSeq" id="WP_422186132.1">
    <property type="nucleotide sequence ID" value="NZ_JBASTO010000174.1"/>
</dbReference>
<accession>A0A4R6RHR8</accession>
<dbReference type="AlphaFoldDB" id="A0A4R6RHR8"/>
<organism evidence="2 3">
    <name type="scientific">Aquabacterium commune</name>
    <dbReference type="NCBI Taxonomy" id="70586"/>
    <lineage>
        <taxon>Bacteria</taxon>
        <taxon>Pseudomonadati</taxon>
        <taxon>Pseudomonadota</taxon>
        <taxon>Betaproteobacteria</taxon>
        <taxon>Burkholderiales</taxon>
        <taxon>Aquabacterium</taxon>
    </lineage>
</organism>
<keyword evidence="1" id="KW-0732">Signal</keyword>
<evidence type="ECO:0000256" key="1">
    <source>
        <dbReference type="SAM" id="SignalP"/>
    </source>
</evidence>
<sequence length="228" mass="24308">MLVRSIRLSALTVAAFFATASAHALTLPTSALVANSVQAFTQDNLDSFTTVNLVVEPRGTTYVDKAAPAGSETPVAFGFPITKIVIGATLSIQSGTASGAALYFNRLNDDTGARLGLTLANFTINYLSKQVLADTTPKGGITVKQMPLYNFTTNAPLALKYKFPLTIVLHEQLGSLKLTTQAKQALIQALELPEVTQPALDFDFGTLTQDVNAQFRARPVNATPYVAK</sequence>
<protein>
    <submittedName>
        <fullName evidence="2">Uncharacterized protein</fullName>
    </submittedName>
</protein>
<evidence type="ECO:0000313" key="2">
    <source>
        <dbReference type="EMBL" id="TDP85999.1"/>
    </source>
</evidence>